<keyword evidence="3" id="KW-0238">DNA-binding</keyword>
<dbReference type="AlphaFoldDB" id="M0QMT1"/>
<dbReference type="NCBIfam" id="TIGR02980">
    <property type="entry name" value="SigBFG"/>
    <property type="match status" value="1"/>
</dbReference>
<evidence type="ECO:0000256" key="2">
    <source>
        <dbReference type="ARBA" id="ARBA00023082"/>
    </source>
</evidence>
<dbReference type="GO" id="GO:0016987">
    <property type="term" value="F:sigma factor activity"/>
    <property type="evidence" value="ECO:0007669"/>
    <property type="project" value="UniProtKB-KW"/>
</dbReference>
<keyword evidence="4" id="KW-0804">Transcription</keyword>
<evidence type="ECO:0000259" key="6">
    <source>
        <dbReference type="Pfam" id="PF04539"/>
    </source>
</evidence>
<evidence type="ECO:0000259" key="8">
    <source>
        <dbReference type="Pfam" id="PF04545"/>
    </source>
</evidence>
<dbReference type="Gene3D" id="1.10.10.10">
    <property type="entry name" value="Winged helix-like DNA-binding domain superfamily/Winged helix DNA-binding domain"/>
    <property type="match status" value="2"/>
</dbReference>
<keyword evidence="10" id="KW-1185">Reference proteome</keyword>
<dbReference type="SUPFAM" id="SSF88946">
    <property type="entry name" value="Sigma2 domain of RNA polymerase sigma factors"/>
    <property type="match status" value="1"/>
</dbReference>
<feature type="domain" description="RNA polymerase sigma-70 region 3" evidence="6">
    <location>
        <begin position="116"/>
        <end position="182"/>
    </location>
</feature>
<dbReference type="STRING" id="1223545.GS4_30_00320"/>
<evidence type="ECO:0000256" key="4">
    <source>
        <dbReference type="ARBA" id="ARBA00023163"/>
    </source>
</evidence>
<organism evidence="9 10">
    <name type="scientific">Gordonia soli NBRC 108243</name>
    <dbReference type="NCBI Taxonomy" id="1223545"/>
    <lineage>
        <taxon>Bacteria</taxon>
        <taxon>Bacillati</taxon>
        <taxon>Actinomycetota</taxon>
        <taxon>Actinomycetes</taxon>
        <taxon>Mycobacteriales</taxon>
        <taxon>Gordoniaceae</taxon>
        <taxon>Gordonia</taxon>
    </lineage>
</organism>
<accession>M0QMT1</accession>
<evidence type="ECO:0000256" key="5">
    <source>
        <dbReference type="SAM" id="MobiDB-lite"/>
    </source>
</evidence>
<dbReference type="Gene3D" id="1.20.120.1810">
    <property type="match status" value="1"/>
</dbReference>
<feature type="domain" description="RNA polymerase sigma-70 region 2" evidence="7">
    <location>
        <begin position="36"/>
        <end position="105"/>
    </location>
</feature>
<dbReference type="GO" id="GO:0003677">
    <property type="term" value="F:DNA binding"/>
    <property type="evidence" value="ECO:0007669"/>
    <property type="project" value="UniProtKB-KW"/>
</dbReference>
<name>M0QMT1_9ACTN</name>
<evidence type="ECO:0000256" key="3">
    <source>
        <dbReference type="ARBA" id="ARBA00023125"/>
    </source>
</evidence>
<dbReference type="Pfam" id="PF04545">
    <property type="entry name" value="Sigma70_r4"/>
    <property type="match status" value="1"/>
</dbReference>
<dbReference type="Pfam" id="PF04542">
    <property type="entry name" value="Sigma70_r2"/>
    <property type="match status" value="1"/>
</dbReference>
<dbReference type="InterPro" id="IPR007627">
    <property type="entry name" value="RNA_pol_sigma70_r2"/>
</dbReference>
<gene>
    <name evidence="9" type="primary">sigF</name>
    <name evidence="9" type="ORF">GS4_30_00320</name>
</gene>
<evidence type="ECO:0000259" key="7">
    <source>
        <dbReference type="Pfam" id="PF04542"/>
    </source>
</evidence>
<dbReference type="Pfam" id="PF04539">
    <property type="entry name" value="Sigma70_r3"/>
    <property type="match status" value="1"/>
</dbReference>
<dbReference type="PANTHER" id="PTHR30385:SF4">
    <property type="entry name" value="RNA POLYMERASE SIGMA-E FACTOR"/>
    <property type="match status" value="1"/>
</dbReference>
<dbReference type="InterPro" id="IPR014284">
    <property type="entry name" value="RNA_pol_sigma-70_dom"/>
</dbReference>
<feature type="domain" description="RNA polymerase sigma-70 region 4" evidence="8">
    <location>
        <begin position="202"/>
        <end position="250"/>
    </location>
</feature>
<reference evidence="9 10" key="1">
    <citation type="submission" date="2013-01" db="EMBL/GenBank/DDBJ databases">
        <title>Whole genome shotgun sequence of Gordonia soli NBRC 108243.</title>
        <authorList>
            <person name="Isaki-Nakamura S."/>
            <person name="Hosoyama A."/>
            <person name="Tsuchikane K."/>
            <person name="Ando Y."/>
            <person name="Baba S."/>
            <person name="Ohji S."/>
            <person name="Hamada M."/>
            <person name="Tamura T."/>
            <person name="Yamazoe A."/>
            <person name="Yamazaki S."/>
            <person name="Fujita N."/>
        </authorList>
    </citation>
    <scope>NUCLEOTIDE SEQUENCE [LARGE SCALE GENOMIC DNA]</scope>
    <source>
        <strain evidence="9 10">NBRC 108243</strain>
    </source>
</reference>
<dbReference type="InterPro" id="IPR007624">
    <property type="entry name" value="RNA_pol_sigma70_r3"/>
</dbReference>
<evidence type="ECO:0000256" key="1">
    <source>
        <dbReference type="ARBA" id="ARBA00023015"/>
    </source>
</evidence>
<evidence type="ECO:0000313" key="10">
    <source>
        <dbReference type="Proteomes" id="UP000011666"/>
    </source>
</evidence>
<dbReference type="GO" id="GO:0006352">
    <property type="term" value="P:DNA-templated transcription initiation"/>
    <property type="evidence" value="ECO:0007669"/>
    <property type="project" value="InterPro"/>
</dbReference>
<dbReference type="InterPro" id="IPR013324">
    <property type="entry name" value="RNA_pol_sigma_r3/r4-like"/>
</dbReference>
<dbReference type="InterPro" id="IPR013325">
    <property type="entry name" value="RNA_pol_sigma_r2"/>
</dbReference>
<dbReference type="PANTHER" id="PTHR30385">
    <property type="entry name" value="SIGMA FACTOR F FLAGELLAR"/>
    <property type="match status" value="1"/>
</dbReference>
<dbReference type="InterPro" id="IPR000943">
    <property type="entry name" value="RNA_pol_sigma70"/>
</dbReference>
<evidence type="ECO:0000313" key="9">
    <source>
        <dbReference type="EMBL" id="GAC69960.1"/>
    </source>
</evidence>
<dbReference type="InterPro" id="IPR007630">
    <property type="entry name" value="RNA_pol_sigma70_r4"/>
</dbReference>
<dbReference type="InterPro" id="IPR014322">
    <property type="entry name" value="RNA_pol_sigma-B/F/G"/>
</dbReference>
<dbReference type="PRINTS" id="PR00046">
    <property type="entry name" value="SIGMA70FCT"/>
</dbReference>
<dbReference type="SUPFAM" id="SSF88659">
    <property type="entry name" value="Sigma3 and sigma4 domains of RNA polymerase sigma factors"/>
    <property type="match status" value="2"/>
</dbReference>
<protein>
    <submittedName>
        <fullName evidence="9">RNA polymerase sigma factor SigF</fullName>
    </submittedName>
</protein>
<dbReference type="CDD" id="cd06171">
    <property type="entry name" value="Sigma70_r4"/>
    <property type="match status" value="1"/>
</dbReference>
<feature type="region of interest" description="Disordered" evidence="5">
    <location>
        <begin position="252"/>
        <end position="275"/>
    </location>
</feature>
<comment type="caution">
    <text evidence="9">The sequence shown here is derived from an EMBL/GenBank/DDBJ whole genome shotgun (WGS) entry which is preliminary data.</text>
</comment>
<keyword evidence="2" id="KW-0731">Sigma factor</keyword>
<dbReference type="InterPro" id="IPR036388">
    <property type="entry name" value="WH-like_DNA-bd_sf"/>
</dbReference>
<sequence>MSARRGDDDYADVVGTLAEIRSEQDADRRARRRDDLVERCLPLADHVARRFAGRGEPFDDLVQVARIGVVNAIDRFDVDRGPDFLSFAVPTVMGEVRRHFRDSTWSMRVPRRAKETSLSISKASDELVQRLGRSPRPSELAAHLDMPVDEVIEGLMARSAYNAMSIDAESDAEGAGRSVRDTLGEDDERIGQVEEYVTLRPALERLPERERRILELRFFKSMSQSEIAAEIGISQMHVSRLLSRTLAQLRDEVTPTEDDSAGDGSVHADAQHARK</sequence>
<proteinExistence type="predicted"/>
<dbReference type="eggNOG" id="COG1191">
    <property type="taxonomic scope" value="Bacteria"/>
</dbReference>
<keyword evidence="1" id="KW-0805">Transcription regulation</keyword>
<dbReference type="NCBIfam" id="TIGR02937">
    <property type="entry name" value="sigma70-ECF"/>
    <property type="match status" value="1"/>
</dbReference>
<dbReference type="Proteomes" id="UP000011666">
    <property type="component" value="Unassembled WGS sequence"/>
</dbReference>
<dbReference type="EMBL" id="BANX01000030">
    <property type="protein sequence ID" value="GAC69960.1"/>
    <property type="molecule type" value="Genomic_DNA"/>
</dbReference>